<keyword evidence="1" id="KW-0732">Signal</keyword>
<dbReference type="Proteomes" id="UP000271162">
    <property type="component" value="Unassembled WGS sequence"/>
</dbReference>
<reference evidence="4" key="1">
    <citation type="submission" date="2017-02" db="UniProtKB">
        <authorList>
            <consortium name="WormBaseParasite"/>
        </authorList>
    </citation>
    <scope>IDENTIFICATION</scope>
</reference>
<evidence type="ECO:0000313" key="3">
    <source>
        <dbReference type="Proteomes" id="UP000271162"/>
    </source>
</evidence>
<organism evidence="4">
    <name type="scientific">Nippostrongylus brasiliensis</name>
    <name type="common">Rat hookworm</name>
    <dbReference type="NCBI Taxonomy" id="27835"/>
    <lineage>
        <taxon>Eukaryota</taxon>
        <taxon>Metazoa</taxon>
        <taxon>Ecdysozoa</taxon>
        <taxon>Nematoda</taxon>
        <taxon>Chromadorea</taxon>
        <taxon>Rhabditida</taxon>
        <taxon>Rhabditina</taxon>
        <taxon>Rhabditomorpha</taxon>
        <taxon>Strongyloidea</taxon>
        <taxon>Heligmosomidae</taxon>
        <taxon>Nippostrongylus</taxon>
    </lineage>
</organism>
<dbReference type="WBParaSite" id="NBR_0001722101-mRNA-1">
    <property type="protein sequence ID" value="NBR_0001722101-mRNA-1"/>
    <property type="gene ID" value="NBR_0001722101"/>
</dbReference>
<sequence length="184" mass="20537">MMSVRLLSTLAYVLFFSDGALSQDCAYQSTSNEFCGYVRQAEYENENILPQLKDAPFNGEEEYEKSTEDAQNKVREVLKKTDKDQLLVALKEALTAESDTLAKVKEFCKGKETSPRRGCGEVVHRFASALEALVDAVMFLPLDDDMRQIINNAYDVFNDQYYGDANSDYAELALTLAKAVAAAL</sequence>
<evidence type="ECO:0000313" key="2">
    <source>
        <dbReference type="EMBL" id="VDL80835.1"/>
    </source>
</evidence>
<gene>
    <name evidence="2" type="ORF">NBR_LOCUS17222</name>
</gene>
<name>A0A0N4YJR3_NIPBR</name>
<dbReference type="AlphaFoldDB" id="A0A0N4YJR3"/>
<dbReference type="EMBL" id="UYSL01022624">
    <property type="protein sequence ID" value="VDL80835.1"/>
    <property type="molecule type" value="Genomic_DNA"/>
</dbReference>
<feature type="chain" id="PRO_5043125770" evidence="1">
    <location>
        <begin position="23"/>
        <end position="184"/>
    </location>
</feature>
<proteinExistence type="predicted"/>
<feature type="signal peptide" evidence="1">
    <location>
        <begin position="1"/>
        <end position="22"/>
    </location>
</feature>
<keyword evidence="3" id="KW-1185">Reference proteome</keyword>
<evidence type="ECO:0000313" key="4">
    <source>
        <dbReference type="WBParaSite" id="NBR_0001722101-mRNA-1"/>
    </source>
</evidence>
<evidence type="ECO:0000256" key="1">
    <source>
        <dbReference type="SAM" id="SignalP"/>
    </source>
</evidence>
<accession>A0A0N4YJR3</accession>
<protein>
    <submittedName>
        <fullName evidence="2 4">Uncharacterized protein</fullName>
    </submittedName>
</protein>
<reference evidence="2 3" key="2">
    <citation type="submission" date="2018-11" db="EMBL/GenBank/DDBJ databases">
        <authorList>
            <consortium name="Pathogen Informatics"/>
        </authorList>
    </citation>
    <scope>NUCLEOTIDE SEQUENCE [LARGE SCALE GENOMIC DNA]</scope>
</reference>